<gene>
    <name evidence="7" type="primary">crtI</name>
    <name evidence="7" type="ORF">FDG31_10525</name>
</gene>
<evidence type="ECO:0000256" key="1">
    <source>
        <dbReference type="ARBA" id="ARBA00004829"/>
    </source>
</evidence>
<comment type="caution">
    <text evidence="7">The sequence shown here is derived from an EMBL/GenBank/DDBJ whole genome shotgun (WGS) entry which is preliminary data.</text>
</comment>
<dbReference type="InterPro" id="IPR036188">
    <property type="entry name" value="FAD/NAD-bd_sf"/>
</dbReference>
<dbReference type="RefSeq" id="WP_003373279.1">
    <property type="nucleotide sequence ID" value="NZ_JACBBA010000004.1"/>
</dbReference>
<name>A0A6B4JP06_CLOBO</name>
<keyword evidence="3 5" id="KW-0560">Oxidoreductase</keyword>
<dbReference type="PANTHER" id="PTHR43734:SF1">
    <property type="entry name" value="PHYTOENE DESATURASE"/>
    <property type="match status" value="1"/>
</dbReference>
<sequence>MNKKIIVIGSGVGGLSVAARLLSKGFNVTVLEKNSAIGGKTNFFEVNGFKFNLTASLIMFFRDYTEVFEYCNKNYKDYFSLIPIETLYRVFYSDNSIYDFSNKFSSLSSNISQITNGDIEDIYGYFNFLSSNYEKYQIANKYFLNQNFSNNNNNFLKSIISNTPLDLKLLHSSYKDCKKYIKNEKLINYLMFQTMYIGGSPYTLSNIYNSIPSVTQIEGLYHMQGGIYSYIKALERLILNQGGIINTNCEVRKILFQDKKAIGVMVNNQKLNADAVICSSDYSYTINNLIQDEDIKYLVKPIEQLKYSCSTFILYLGLDKKYPMLKLNNIYINKNFKKNLKAPFKGILSKDPSIYIYCPSSIDKTICPSESECINVMIRVPNLLYKNITWNLKTINTIKKELLDILSSIDTLSDIKEHIVLEKYLTPLDFKYTFNTYGGTAFGLSHTLNQTNIFRPQCEIKNINNLFFTGASTHPGNGVSMVIKSSKICSDRICELYK</sequence>
<evidence type="ECO:0000256" key="4">
    <source>
        <dbReference type="ARBA" id="ARBA00038322"/>
    </source>
</evidence>
<accession>A0A6B4JP06</accession>
<dbReference type="SUPFAM" id="SSF51905">
    <property type="entry name" value="FAD/NAD(P)-binding domain"/>
    <property type="match status" value="1"/>
</dbReference>
<proteinExistence type="inferred from homology"/>
<dbReference type="PANTHER" id="PTHR43734">
    <property type="entry name" value="PHYTOENE DESATURASE"/>
    <property type="match status" value="1"/>
</dbReference>
<comment type="similarity">
    <text evidence="4">Belongs to the carotenoid/retinoid oxidoreductase family. CrtN subfamily.</text>
</comment>
<comment type="pathway">
    <text evidence="1 5">Carotenoid biosynthesis.</text>
</comment>
<dbReference type="InterPro" id="IPR002937">
    <property type="entry name" value="Amino_oxidase"/>
</dbReference>
<protein>
    <submittedName>
        <fullName evidence="7">Phytoene desaturase</fullName>
    </submittedName>
</protein>
<dbReference type="NCBIfam" id="TIGR02734">
    <property type="entry name" value="crtI_fam"/>
    <property type="match status" value="1"/>
</dbReference>
<dbReference type="GO" id="GO:0016491">
    <property type="term" value="F:oxidoreductase activity"/>
    <property type="evidence" value="ECO:0007669"/>
    <property type="project" value="UniProtKB-KW"/>
</dbReference>
<dbReference type="Gene3D" id="3.50.50.60">
    <property type="entry name" value="FAD/NAD(P)-binding domain"/>
    <property type="match status" value="2"/>
</dbReference>
<keyword evidence="2 5" id="KW-0125">Carotenoid biosynthesis</keyword>
<dbReference type="EMBL" id="SXFB01000006">
    <property type="protein sequence ID" value="NFV26598.1"/>
    <property type="molecule type" value="Genomic_DNA"/>
</dbReference>
<feature type="domain" description="Amine oxidase" evidence="6">
    <location>
        <begin position="13"/>
        <end position="283"/>
    </location>
</feature>
<evidence type="ECO:0000313" key="7">
    <source>
        <dbReference type="EMBL" id="NFV26598.1"/>
    </source>
</evidence>
<reference evidence="7 8" key="1">
    <citation type="submission" date="2019-04" db="EMBL/GenBank/DDBJ databases">
        <title>Genome sequencing of Clostridium botulinum Groups I-IV and Clostridium butyricum.</title>
        <authorList>
            <person name="Brunt J."/>
            <person name="Van Vliet A.H.M."/>
            <person name="Stringer S.C."/>
            <person name="Carter A.T."/>
            <person name="Peck M.W."/>
        </authorList>
    </citation>
    <scope>NUCLEOTIDE SEQUENCE [LARGE SCALE GENOMIC DNA]</scope>
    <source>
        <strain evidence="7 8">BL81</strain>
    </source>
</reference>
<evidence type="ECO:0000256" key="5">
    <source>
        <dbReference type="RuleBase" id="RU362075"/>
    </source>
</evidence>
<dbReference type="InterPro" id="IPR014105">
    <property type="entry name" value="Carotenoid/retinoid_OxRdtase"/>
</dbReference>
<dbReference type="AlphaFoldDB" id="A0A6B4JP06"/>
<dbReference type="GO" id="GO:0016117">
    <property type="term" value="P:carotenoid biosynthetic process"/>
    <property type="evidence" value="ECO:0007669"/>
    <property type="project" value="UniProtKB-KW"/>
</dbReference>
<evidence type="ECO:0000259" key="6">
    <source>
        <dbReference type="Pfam" id="PF01593"/>
    </source>
</evidence>
<dbReference type="Pfam" id="PF01593">
    <property type="entry name" value="Amino_oxidase"/>
    <property type="match status" value="1"/>
</dbReference>
<evidence type="ECO:0000313" key="8">
    <source>
        <dbReference type="Proteomes" id="UP000486903"/>
    </source>
</evidence>
<dbReference type="Proteomes" id="UP000486903">
    <property type="component" value="Unassembled WGS sequence"/>
</dbReference>
<evidence type="ECO:0000256" key="3">
    <source>
        <dbReference type="ARBA" id="ARBA00023002"/>
    </source>
</evidence>
<evidence type="ECO:0000256" key="2">
    <source>
        <dbReference type="ARBA" id="ARBA00022746"/>
    </source>
</evidence>
<organism evidence="7 8">
    <name type="scientific">Clostridium botulinum</name>
    <dbReference type="NCBI Taxonomy" id="1491"/>
    <lineage>
        <taxon>Bacteria</taxon>
        <taxon>Bacillati</taxon>
        <taxon>Bacillota</taxon>
        <taxon>Clostridia</taxon>
        <taxon>Eubacteriales</taxon>
        <taxon>Clostridiaceae</taxon>
        <taxon>Clostridium</taxon>
    </lineage>
</organism>